<organism evidence="2">
    <name type="scientific">marine metagenome</name>
    <dbReference type="NCBI Taxonomy" id="408172"/>
    <lineage>
        <taxon>unclassified sequences</taxon>
        <taxon>metagenomes</taxon>
        <taxon>ecological metagenomes</taxon>
    </lineage>
</organism>
<dbReference type="AlphaFoldDB" id="A0A382IAK4"/>
<feature type="transmembrane region" description="Helical" evidence="1">
    <location>
        <begin position="344"/>
        <end position="366"/>
    </location>
</feature>
<keyword evidence="1" id="KW-1133">Transmembrane helix</keyword>
<evidence type="ECO:0000313" key="2">
    <source>
        <dbReference type="EMBL" id="SVB95751.1"/>
    </source>
</evidence>
<sequence length="372" mass="42967">MVSPLISSDFDYGDIPIQENGRIKPLDSFARNHLLAISSKRTLKPPALPVDAKNKKMTAVDWFFDIALNPYEADKYKVFKIQSPEIVGSLGLIWDTDHFYNRNEILIGLQSQLEYISSIQSLPEENLELFDKQMLQIYSNVIHFQELCFSFSCLINLITIEDKIIASAMGVEPGDRVSYYDIMKKANALNPFIEEIKGKDNNWTETDIALNKLIMEINEINQDQFARLVKIIPPENLNPEENWLSPWELMDGREIGAKQQNILDILSNYLNAKKLENEVLADSFLSEYKKALYPYNSLFQLKNIKRETWYNNANLFVKSAALYILAFFLLVISWMSKPIFIKRIAFACLLIGLGFHLYGIFMRVLIMQRPPI</sequence>
<proteinExistence type="predicted"/>
<feature type="transmembrane region" description="Helical" evidence="1">
    <location>
        <begin position="315"/>
        <end position="332"/>
    </location>
</feature>
<dbReference type="EMBL" id="UINC01065756">
    <property type="protein sequence ID" value="SVB95751.1"/>
    <property type="molecule type" value="Genomic_DNA"/>
</dbReference>
<protein>
    <submittedName>
        <fullName evidence="2">Uncharacterized protein</fullName>
    </submittedName>
</protein>
<feature type="non-terminal residue" evidence="2">
    <location>
        <position position="372"/>
    </location>
</feature>
<name>A0A382IAK4_9ZZZZ</name>
<evidence type="ECO:0000256" key="1">
    <source>
        <dbReference type="SAM" id="Phobius"/>
    </source>
</evidence>
<keyword evidence="1" id="KW-0472">Membrane</keyword>
<reference evidence="2" key="1">
    <citation type="submission" date="2018-05" db="EMBL/GenBank/DDBJ databases">
        <authorList>
            <person name="Lanie J.A."/>
            <person name="Ng W.-L."/>
            <person name="Kazmierczak K.M."/>
            <person name="Andrzejewski T.M."/>
            <person name="Davidsen T.M."/>
            <person name="Wayne K.J."/>
            <person name="Tettelin H."/>
            <person name="Glass J.I."/>
            <person name="Rusch D."/>
            <person name="Podicherti R."/>
            <person name="Tsui H.-C.T."/>
            <person name="Winkler M.E."/>
        </authorList>
    </citation>
    <scope>NUCLEOTIDE SEQUENCE</scope>
</reference>
<accession>A0A382IAK4</accession>
<gene>
    <name evidence="2" type="ORF">METZ01_LOCUS248605</name>
</gene>
<keyword evidence="1" id="KW-0812">Transmembrane</keyword>